<keyword evidence="2" id="KW-1185">Reference proteome</keyword>
<dbReference type="Proteomes" id="UP001318682">
    <property type="component" value="Chromosome"/>
</dbReference>
<gene>
    <name evidence="1" type="ORF">ROLI_022930</name>
</gene>
<reference evidence="2" key="2">
    <citation type="submission" date="2024-01" db="EMBL/GenBank/DDBJ databases">
        <title>Roseobacter fucihabitans sp. nov., isolated from the brown alga Fucus spiralis.</title>
        <authorList>
            <person name="Hahnke S."/>
            <person name="Berger M."/>
            <person name="Schlingloff A."/>
            <person name="Athale I."/>
            <person name="Neumann-Schaal M."/>
            <person name="Adenaya A."/>
            <person name="Poehlein A."/>
            <person name="Daniel R."/>
            <person name="Pertersen J."/>
            <person name="Brinkhoff T."/>
        </authorList>
    </citation>
    <scope>NUCLEOTIDE SEQUENCE [LARGE SCALE GENOMIC DNA]</scope>
    <source>
        <strain evidence="2">B14</strain>
    </source>
</reference>
<proteinExistence type="predicted"/>
<evidence type="ECO:0000313" key="2">
    <source>
        <dbReference type="Proteomes" id="UP001318682"/>
    </source>
</evidence>
<dbReference type="EMBL" id="CP143423">
    <property type="protein sequence ID" value="WVX49204.1"/>
    <property type="molecule type" value="Genomic_DNA"/>
</dbReference>
<protein>
    <submittedName>
        <fullName evidence="1">Uncharacterized protein</fullName>
    </submittedName>
</protein>
<name>A0ABZ2BT38_9RHOB</name>
<sequence length="40" mass="4755">MEYYVPLALFLAVIFYKGNEMTPQCRNVFNHLERSAFNLN</sequence>
<evidence type="ECO:0000313" key="1">
    <source>
        <dbReference type="EMBL" id="WVX49204.1"/>
    </source>
</evidence>
<reference evidence="1 2" key="1">
    <citation type="submission" date="2015-07" db="EMBL/GenBank/DDBJ databases">
        <authorList>
            <person name="Voget S."/>
            <person name="Dogs M."/>
            <person name="Brinkhoff T.H."/>
            <person name="Daniel R."/>
        </authorList>
    </citation>
    <scope>NUCLEOTIDE SEQUENCE [LARGE SCALE GENOMIC DNA]</scope>
    <source>
        <strain evidence="1 2">B14</strain>
    </source>
</reference>
<organism evidence="1 2">
    <name type="scientific">Roseobacter fucihabitans</name>
    <dbReference type="NCBI Taxonomy" id="1537242"/>
    <lineage>
        <taxon>Bacteria</taxon>
        <taxon>Pseudomonadati</taxon>
        <taxon>Pseudomonadota</taxon>
        <taxon>Alphaproteobacteria</taxon>
        <taxon>Rhodobacterales</taxon>
        <taxon>Roseobacteraceae</taxon>
        <taxon>Roseobacter</taxon>
    </lineage>
</organism>
<accession>A0ABZ2BT38</accession>